<keyword evidence="2" id="KW-1185">Reference proteome</keyword>
<dbReference type="AlphaFoldDB" id="A0A1G9ZQW9"/>
<dbReference type="RefSeq" id="WP_092074954.1">
    <property type="nucleotide sequence ID" value="NZ_FNHB01000015.1"/>
</dbReference>
<evidence type="ECO:0008006" key="3">
    <source>
        <dbReference type="Google" id="ProtNLM"/>
    </source>
</evidence>
<dbReference type="EMBL" id="FNHB01000015">
    <property type="protein sequence ID" value="SDN23584.1"/>
    <property type="molecule type" value="Genomic_DNA"/>
</dbReference>
<dbReference type="Proteomes" id="UP000214880">
    <property type="component" value="Unassembled WGS sequence"/>
</dbReference>
<proteinExistence type="predicted"/>
<accession>A0A1G9ZQW9</accession>
<dbReference type="OrthoDB" id="9151105at2"/>
<reference evidence="1 2" key="1">
    <citation type="submission" date="2016-10" db="EMBL/GenBank/DDBJ databases">
        <authorList>
            <person name="de Groot N.N."/>
        </authorList>
    </citation>
    <scope>NUCLEOTIDE SEQUENCE [LARGE SCALE GENOMIC DNA]</scope>
    <source>
        <strain evidence="1 2">DSM 1736</strain>
    </source>
</reference>
<gene>
    <name evidence="1" type="ORF">SAMN04488502_11537</name>
</gene>
<name>A0A1G9ZQW9_9FIRM</name>
<evidence type="ECO:0000313" key="1">
    <source>
        <dbReference type="EMBL" id="SDN23584.1"/>
    </source>
</evidence>
<dbReference type="STRING" id="146817.SAMN04488502_11537"/>
<sequence>MKRDELLALLRQYMGTAGDLGDKLVNQIISQINAGKPLSAAIDAAMAATGFNAAYINNLIESICSAALLSYGIKTPSMEMKTAVRQYILADAWAPDKMKLSKRLHGTSKQMRTAIVDTIAAAMRKGKAVKQLSMDLYDGYNSGKKVLRGAELPQYLNRMVVAARSAAGGDRNILGEFNRAVKAAQKQLAKTNQPDKALRVAYQNLIDAAQKLNQKALEKAAWVAVQEKARYYADRIATTEMSRAWSDSFYAQNYDDPDVVGYGWRLSSNHPVFDICDFHAGVDLYGMGAGNYPKDKVPPHPAHPFCRCNLVVLYRGEVTVGKFNPDAAAAWLKAQSMSDRQKLLGVAGSRQFEQDGKWQKHLRNWQGHVDPKPRLKVQELKSYLQQSKDNGIIRENMINAAEQIRKQVLEDGPEWKPGKLEKHVEKRKNRGHIPQGWTDVDYNSKILEILNSKDVDTYLYHKNGFVQNFFVYAHRKSKWMVMIGENGIMETAYIIDQQPYDEHLSIKEGYTKMGTIGGKGNAD</sequence>
<protein>
    <recommendedName>
        <fullName evidence="3">Phage Mu protein F like protein</fullName>
    </recommendedName>
</protein>
<evidence type="ECO:0000313" key="2">
    <source>
        <dbReference type="Proteomes" id="UP000214880"/>
    </source>
</evidence>
<organism evidence="1 2">
    <name type="scientific">Dendrosporobacter quercicolus</name>
    <dbReference type="NCBI Taxonomy" id="146817"/>
    <lineage>
        <taxon>Bacteria</taxon>
        <taxon>Bacillati</taxon>
        <taxon>Bacillota</taxon>
        <taxon>Negativicutes</taxon>
        <taxon>Selenomonadales</taxon>
        <taxon>Sporomusaceae</taxon>
        <taxon>Dendrosporobacter</taxon>
    </lineage>
</organism>